<dbReference type="Pfam" id="PF22780">
    <property type="entry name" value="HI0933_like_1st"/>
    <property type="match status" value="1"/>
</dbReference>
<dbReference type="InterPro" id="IPR055178">
    <property type="entry name" value="RsdA/BaiN/AoA(So)-like_dom"/>
</dbReference>
<keyword evidence="2" id="KW-0285">Flavoprotein</keyword>
<proteinExistence type="predicted"/>
<evidence type="ECO:0000313" key="7">
    <source>
        <dbReference type="Proteomes" id="UP001232493"/>
    </source>
</evidence>
<dbReference type="Gene3D" id="2.40.30.10">
    <property type="entry name" value="Translation factors"/>
    <property type="match status" value="1"/>
</dbReference>
<dbReference type="SUPFAM" id="SSF160996">
    <property type="entry name" value="HI0933 insert domain-like"/>
    <property type="match status" value="1"/>
</dbReference>
<reference evidence="6 7" key="1">
    <citation type="submission" date="2021-02" db="EMBL/GenBank/DDBJ databases">
        <title>Characterization of Marinitoga sp. nov. str. BP5-C20A.</title>
        <authorList>
            <person name="Erauso G."/>
            <person name="Postec A."/>
        </authorList>
    </citation>
    <scope>NUCLEOTIDE SEQUENCE [LARGE SCALE GENOMIC DNA]</scope>
    <source>
        <strain evidence="6 7">BP5-C20A</strain>
    </source>
</reference>
<dbReference type="PRINTS" id="PR00368">
    <property type="entry name" value="FADPNR"/>
</dbReference>
<gene>
    <name evidence="6" type="ORF">JRV97_11505</name>
</gene>
<dbReference type="Pfam" id="PF03486">
    <property type="entry name" value="HI0933_like"/>
    <property type="match status" value="1"/>
</dbReference>
<dbReference type="RefSeq" id="WP_280999018.1">
    <property type="nucleotide sequence ID" value="NZ_CP069362.1"/>
</dbReference>
<dbReference type="PRINTS" id="PR00411">
    <property type="entry name" value="PNDRDTASEI"/>
</dbReference>
<comment type="cofactor">
    <cofactor evidence="1">
        <name>FAD</name>
        <dbReference type="ChEBI" id="CHEBI:57692"/>
    </cofactor>
</comment>
<name>A0ABY8PQP3_9BACT</name>
<accession>A0ABY8PQP3</accession>
<evidence type="ECO:0000256" key="2">
    <source>
        <dbReference type="ARBA" id="ARBA00022630"/>
    </source>
</evidence>
<dbReference type="InterPro" id="IPR004792">
    <property type="entry name" value="BaiN-like"/>
</dbReference>
<dbReference type="InterPro" id="IPR036188">
    <property type="entry name" value="FAD/NAD-bd_sf"/>
</dbReference>
<sequence>MHYDVIIIGAGPAGLFCASKIEHKNILILEKKEKPGKKLLVSGGGKCNFTNNDDIKKFITHYGDKKNFVKRALYNYSNYDLLNDVNFEYIITEEGKVFPKSMKSKTVLNWLINKINNKNNVEIKYNTDITSIDKKEKFIVKTNVGIYTSDFLVIATGGKSYPMLGSNGDGYIYAKRFNHTIIKPRPALSPVIIKDYPFSDLSGISMDIILRKGKLIYKGTLLFTHKGFSGPIILNTSRFFENNDTIKVSFVTFENEEIFRKSFNDSLENNKNVLLFDVLKKYNLTKRFIAVMFKRLNLDRNKKCNSVSKEERNKVINYLYNQEFIIDKVGDFNIAMVTAGGVCTKEINSKTMESKLVENLYFIGEVLDVDGDTGGYNIQWAFSSAKAAADNISKK</sequence>
<dbReference type="EMBL" id="CP069362">
    <property type="protein sequence ID" value="WGS64963.1"/>
    <property type="molecule type" value="Genomic_DNA"/>
</dbReference>
<dbReference type="Gene3D" id="3.50.50.60">
    <property type="entry name" value="FAD/NAD(P)-binding domain"/>
    <property type="match status" value="1"/>
</dbReference>
<dbReference type="InterPro" id="IPR057661">
    <property type="entry name" value="RsdA/BaiN/AoA(So)_Rossmann"/>
</dbReference>
<organism evidence="6 7">
    <name type="scientific">Marinitoga aeolica</name>
    <dbReference type="NCBI Taxonomy" id="2809031"/>
    <lineage>
        <taxon>Bacteria</taxon>
        <taxon>Thermotogati</taxon>
        <taxon>Thermotogota</taxon>
        <taxon>Thermotogae</taxon>
        <taxon>Petrotogales</taxon>
        <taxon>Petrotogaceae</taxon>
        <taxon>Marinitoga</taxon>
    </lineage>
</organism>
<evidence type="ECO:0000259" key="5">
    <source>
        <dbReference type="Pfam" id="PF22780"/>
    </source>
</evidence>
<evidence type="ECO:0000256" key="3">
    <source>
        <dbReference type="ARBA" id="ARBA00022827"/>
    </source>
</evidence>
<dbReference type="PANTHER" id="PTHR42887">
    <property type="entry name" value="OS12G0638800 PROTEIN"/>
    <property type="match status" value="1"/>
</dbReference>
<dbReference type="Gene3D" id="1.10.8.260">
    <property type="entry name" value="HI0933 insert domain-like"/>
    <property type="match status" value="1"/>
</dbReference>
<dbReference type="SUPFAM" id="SSF51905">
    <property type="entry name" value="FAD/NAD(P)-binding domain"/>
    <property type="match status" value="1"/>
</dbReference>
<dbReference type="Proteomes" id="UP001232493">
    <property type="component" value="Chromosome"/>
</dbReference>
<dbReference type="PANTHER" id="PTHR42887:SF2">
    <property type="entry name" value="OS12G0638800 PROTEIN"/>
    <property type="match status" value="1"/>
</dbReference>
<keyword evidence="3" id="KW-0274">FAD</keyword>
<evidence type="ECO:0000256" key="1">
    <source>
        <dbReference type="ARBA" id="ARBA00001974"/>
    </source>
</evidence>
<dbReference type="NCBIfam" id="TIGR00275">
    <property type="entry name" value="aminoacetone oxidase family FAD-binding enzyme"/>
    <property type="match status" value="1"/>
</dbReference>
<keyword evidence="7" id="KW-1185">Reference proteome</keyword>
<feature type="domain" description="RsdA/BaiN/AoA(So)-like Rossmann fold-like" evidence="4">
    <location>
        <begin position="4"/>
        <end position="390"/>
    </location>
</feature>
<feature type="domain" description="RsdA/BaiN/AoA(So)-like insert" evidence="5">
    <location>
        <begin position="185"/>
        <end position="337"/>
    </location>
</feature>
<evidence type="ECO:0000313" key="6">
    <source>
        <dbReference type="EMBL" id="WGS64963.1"/>
    </source>
</evidence>
<evidence type="ECO:0000259" key="4">
    <source>
        <dbReference type="Pfam" id="PF03486"/>
    </source>
</evidence>
<protein>
    <submittedName>
        <fullName evidence="6">NAD(P)/FAD-dependent oxidoreductase</fullName>
    </submittedName>
</protein>
<dbReference type="InterPro" id="IPR023166">
    <property type="entry name" value="BaiN-like_dom_sf"/>
</dbReference>